<dbReference type="RefSeq" id="WP_092679179.1">
    <property type="nucleotide sequence ID" value="NZ_FNMZ01000001.1"/>
</dbReference>
<evidence type="ECO:0000256" key="1">
    <source>
        <dbReference type="ARBA" id="ARBA00035644"/>
    </source>
</evidence>
<dbReference type="STRING" id="356660.SAMN05444336_10182"/>
<organism evidence="4 5">
    <name type="scientific">Albimonas donghaensis</name>
    <dbReference type="NCBI Taxonomy" id="356660"/>
    <lineage>
        <taxon>Bacteria</taxon>
        <taxon>Pseudomonadati</taxon>
        <taxon>Pseudomonadota</taxon>
        <taxon>Alphaproteobacteria</taxon>
        <taxon>Rhodobacterales</taxon>
        <taxon>Paracoccaceae</taxon>
        <taxon>Albimonas</taxon>
    </lineage>
</organism>
<dbReference type="Pfam" id="PF08021">
    <property type="entry name" value="FAD_binding_9"/>
    <property type="match status" value="1"/>
</dbReference>
<proteinExistence type="inferred from homology"/>
<protein>
    <submittedName>
        <fullName evidence="4">NADPH-dependent ferric siderophore reductase, contains FAD-binding and SIP domains</fullName>
    </submittedName>
</protein>
<dbReference type="InterPro" id="IPR007037">
    <property type="entry name" value="SIP_rossman_dom"/>
</dbReference>
<dbReference type="CDD" id="cd06193">
    <property type="entry name" value="siderophore_interacting"/>
    <property type="match status" value="1"/>
</dbReference>
<dbReference type="PANTHER" id="PTHR30157">
    <property type="entry name" value="FERRIC REDUCTASE, NADPH-DEPENDENT"/>
    <property type="match status" value="1"/>
</dbReference>
<dbReference type="Proteomes" id="UP000199118">
    <property type="component" value="Unassembled WGS sequence"/>
</dbReference>
<dbReference type="AlphaFoldDB" id="A0A1H2QKY8"/>
<dbReference type="Gene3D" id="2.40.30.10">
    <property type="entry name" value="Translation factors"/>
    <property type="match status" value="1"/>
</dbReference>
<dbReference type="Gene3D" id="3.40.50.80">
    <property type="entry name" value="Nucleotide-binding domain of ferredoxin-NADP reductase (FNR) module"/>
    <property type="match status" value="1"/>
</dbReference>
<feature type="domain" description="Siderophore-interacting FAD-binding" evidence="3">
    <location>
        <begin position="138"/>
        <end position="246"/>
    </location>
</feature>
<dbReference type="InterPro" id="IPR039261">
    <property type="entry name" value="FNR_nucleotide-bd"/>
</dbReference>
<dbReference type="OrthoDB" id="9814826at2"/>
<evidence type="ECO:0000259" key="2">
    <source>
        <dbReference type="Pfam" id="PF04954"/>
    </source>
</evidence>
<accession>A0A1H2QKY8</accession>
<dbReference type="Pfam" id="PF04954">
    <property type="entry name" value="SIP"/>
    <property type="match status" value="1"/>
</dbReference>
<gene>
    <name evidence="4" type="ORF">SAMN05444336_10182</name>
</gene>
<feature type="domain" description="SIP-like Rossmann fold" evidence="2">
    <location>
        <begin position="256"/>
        <end position="366"/>
    </location>
</feature>
<comment type="similarity">
    <text evidence="1">Belongs to the SIP oxidoreductase family.</text>
</comment>
<sequence>MTAPLYAGARAGLPDSVAALRRIVEAAAALDIRAEPAARADADPAAHPGAHPAARARAVTLRGDGWSVGLDAGDRGLDLAAEACDAVVMRGIKEMAVHFLAEIDPPAAEALRWSDGARPGALAADFQAWTWRGARAPVMPGLDRLVFEVEDAARYAGAPMHVRLLVPPVETGDGEGAAWPRQKPNGGLAWPAGPQALATRVYTVRRADVARGEVEIDAVVHGDDLLAGWAARARPGWRLGALGPSGGPPAADAALMAAADLCALPALARAFEAAPGRRGLAVVAAPPEAAAYLAPPPGIALRLLPPDTAPEALADALLDAAEAAMGAADPPRWWIAAETAAVRRARVRLDALGVPRDRRDCVAYWRA</sequence>
<evidence type="ECO:0000313" key="5">
    <source>
        <dbReference type="Proteomes" id="UP000199118"/>
    </source>
</evidence>
<dbReference type="EMBL" id="FNMZ01000001">
    <property type="protein sequence ID" value="SDW07745.1"/>
    <property type="molecule type" value="Genomic_DNA"/>
</dbReference>
<name>A0A1H2QKY8_9RHOB</name>
<reference evidence="4 5" key="1">
    <citation type="submission" date="2016-10" db="EMBL/GenBank/DDBJ databases">
        <authorList>
            <person name="de Groot N.N."/>
        </authorList>
    </citation>
    <scope>NUCLEOTIDE SEQUENCE [LARGE SCALE GENOMIC DNA]</scope>
    <source>
        <strain evidence="4 5">DSM 17890</strain>
    </source>
</reference>
<dbReference type="PANTHER" id="PTHR30157:SF0">
    <property type="entry name" value="NADPH-DEPENDENT FERRIC-CHELATE REDUCTASE"/>
    <property type="match status" value="1"/>
</dbReference>
<dbReference type="InterPro" id="IPR013113">
    <property type="entry name" value="SIP_FAD-bd"/>
</dbReference>
<keyword evidence="5" id="KW-1185">Reference proteome</keyword>
<evidence type="ECO:0000259" key="3">
    <source>
        <dbReference type="Pfam" id="PF08021"/>
    </source>
</evidence>
<evidence type="ECO:0000313" key="4">
    <source>
        <dbReference type="EMBL" id="SDW07745.1"/>
    </source>
</evidence>
<dbReference type="InterPro" id="IPR039374">
    <property type="entry name" value="SIP_fam"/>
</dbReference>